<dbReference type="VEuPathDB" id="FungiDB:P170DRAFT_431917"/>
<protein>
    <recommendedName>
        <fullName evidence="1">DUF3074 domain-containing protein</fullName>
    </recommendedName>
</protein>
<proteinExistence type="predicted"/>
<name>A0A2I2GN25_9EURO</name>
<dbReference type="RefSeq" id="XP_024709590.1">
    <property type="nucleotide sequence ID" value="XM_024848149.1"/>
</dbReference>
<keyword evidence="3" id="KW-1185">Reference proteome</keyword>
<evidence type="ECO:0000313" key="2">
    <source>
        <dbReference type="EMBL" id="PLB54288.1"/>
    </source>
</evidence>
<dbReference type="GeneID" id="36555848"/>
<sequence length="167" mass="18716">MRSSLLHVTPHPFSILPSHSSLDDTSSPRPPLREFLCSVLADATQFLGSIPDTFQSNREQCPSPPASAPVQVSSRIIRDSRPDSIPEKEFWYCRNSIHTDASVDGSASWKEFQEGLKTNHAENEMAYTPSVTAVDRVLEWPSEREIEGGWRDVDMQGMSPCLLSIWN</sequence>
<dbReference type="OrthoDB" id="6423603at2759"/>
<evidence type="ECO:0000259" key="1">
    <source>
        <dbReference type="Pfam" id="PF11274"/>
    </source>
</evidence>
<dbReference type="AlphaFoldDB" id="A0A2I2GN25"/>
<dbReference type="InterPro" id="IPR024500">
    <property type="entry name" value="DUF3074"/>
</dbReference>
<evidence type="ECO:0000313" key="3">
    <source>
        <dbReference type="Proteomes" id="UP000234275"/>
    </source>
</evidence>
<comment type="caution">
    <text evidence="2">The sequence shown here is derived from an EMBL/GenBank/DDBJ whole genome shotgun (WGS) entry which is preliminary data.</text>
</comment>
<dbReference type="PANTHER" id="PTHR40370">
    <property type="entry name" value="EXPRESSED PROTEIN"/>
    <property type="match status" value="1"/>
</dbReference>
<dbReference type="Proteomes" id="UP000234275">
    <property type="component" value="Unassembled WGS sequence"/>
</dbReference>
<organism evidence="2 3">
    <name type="scientific">Aspergillus steynii IBT 23096</name>
    <dbReference type="NCBI Taxonomy" id="1392250"/>
    <lineage>
        <taxon>Eukaryota</taxon>
        <taxon>Fungi</taxon>
        <taxon>Dikarya</taxon>
        <taxon>Ascomycota</taxon>
        <taxon>Pezizomycotina</taxon>
        <taxon>Eurotiomycetes</taxon>
        <taxon>Eurotiomycetidae</taxon>
        <taxon>Eurotiales</taxon>
        <taxon>Aspergillaceae</taxon>
        <taxon>Aspergillus</taxon>
        <taxon>Aspergillus subgen. Circumdati</taxon>
    </lineage>
</organism>
<dbReference type="PANTHER" id="PTHR40370:SF1">
    <property type="entry name" value="DUF3074 DOMAIN-CONTAINING PROTEIN"/>
    <property type="match status" value="1"/>
</dbReference>
<accession>A0A2I2GN25</accession>
<dbReference type="Pfam" id="PF11274">
    <property type="entry name" value="DUF3074"/>
    <property type="match status" value="1"/>
</dbReference>
<reference evidence="2 3" key="1">
    <citation type="submission" date="2016-12" db="EMBL/GenBank/DDBJ databases">
        <title>The genomes of Aspergillus section Nigri reveals drivers in fungal speciation.</title>
        <authorList>
            <consortium name="DOE Joint Genome Institute"/>
            <person name="Vesth T.C."/>
            <person name="Nybo J."/>
            <person name="Theobald S."/>
            <person name="Brandl J."/>
            <person name="Frisvad J.C."/>
            <person name="Nielsen K.F."/>
            <person name="Lyhne E.K."/>
            <person name="Kogle M.E."/>
            <person name="Kuo A."/>
            <person name="Riley R."/>
            <person name="Clum A."/>
            <person name="Nolan M."/>
            <person name="Lipzen A."/>
            <person name="Salamov A."/>
            <person name="Henrissat B."/>
            <person name="Wiebenga A."/>
            <person name="De Vries R.P."/>
            <person name="Grigoriev I.V."/>
            <person name="Mortensen U.H."/>
            <person name="Andersen M.R."/>
            <person name="Baker S.E."/>
        </authorList>
    </citation>
    <scope>NUCLEOTIDE SEQUENCE [LARGE SCALE GENOMIC DNA]</scope>
    <source>
        <strain evidence="2 3">IBT 23096</strain>
    </source>
</reference>
<dbReference type="EMBL" id="MSFO01000001">
    <property type="protein sequence ID" value="PLB54288.1"/>
    <property type="molecule type" value="Genomic_DNA"/>
</dbReference>
<feature type="domain" description="DUF3074" evidence="1">
    <location>
        <begin position="91"/>
        <end position="156"/>
    </location>
</feature>
<gene>
    <name evidence="2" type="ORF">P170DRAFT_431917</name>
</gene>